<proteinExistence type="predicted"/>
<reference evidence="2" key="1">
    <citation type="submission" date="2022-10" db="EMBL/GenBank/DDBJ databases">
        <title>The complete genomes of actinobacterial strains from the NBC collection.</title>
        <authorList>
            <person name="Joergensen T.S."/>
            <person name="Alvarez Arevalo M."/>
            <person name="Sterndorff E.B."/>
            <person name="Faurdal D."/>
            <person name="Vuksanovic O."/>
            <person name="Mourched A.-S."/>
            <person name="Charusanti P."/>
            <person name="Shaw S."/>
            <person name="Blin K."/>
            <person name="Weber T."/>
        </authorList>
    </citation>
    <scope>NUCLEOTIDE SEQUENCE [LARGE SCALE GENOMIC DNA]</scope>
    <source>
        <strain evidence="2">NBC 01686</strain>
    </source>
</reference>
<organism evidence="2">
    <name type="scientific">Streptomyces althioticus</name>
    <dbReference type="NCBI Taxonomy" id="83380"/>
    <lineage>
        <taxon>Bacteria</taxon>
        <taxon>Bacillati</taxon>
        <taxon>Actinomycetota</taxon>
        <taxon>Actinomycetes</taxon>
        <taxon>Kitasatosporales</taxon>
        <taxon>Streptomycetaceae</taxon>
        <taxon>Streptomyces</taxon>
        <taxon>Streptomyces althioticus group</taxon>
    </lineage>
</organism>
<sequence>MALIGAANDVIATHLHVSVNAVTWAVRIGLFVAPLAAFVIAKRWALGLQHRDRETVLHGRESGVIKRLGNGEYVEVHEPLSQARLHALTAHEQQEPLKALENDGRAPTFTQRLRVKLSRGFYGPGTQVPKPTVDEYKEVTRRHGV</sequence>
<keyword evidence="1" id="KW-0472">Membrane</keyword>
<protein>
    <submittedName>
        <fullName evidence="2">Uncharacterized protein</fullName>
    </submittedName>
</protein>
<name>A0ABZ1YEM9_9ACTN</name>
<gene>
    <name evidence="2" type="ORF">OIE82_34205</name>
</gene>
<feature type="transmembrane region" description="Helical" evidence="1">
    <location>
        <begin position="24"/>
        <end position="41"/>
    </location>
</feature>
<keyword evidence="1" id="KW-0812">Transmembrane</keyword>
<evidence type="ECO:0000256" key="1">
    <source>
        <dbReference type="SAM" id="Phobius"/>
    </source>
</evidence>
<accession>A0ABZ1YEM9</accession>
<dbReference type="EMBL" id="CP109207">
    <property type="protein sequence ID" value="WUU57934.1"/>
    <property type="molecule type" value="Genomic_DNA"/>
</dbReference>
<evidence type="ECO:0000313" key="2">
    <source>
        <dbReference type="EMBL" id="WUU57934.1"/>
    </source>
</evidence>
<keyword evidence="1" id="KW-1133">Transmembrane helix</keyword>